<protein>
    <submittedName>
        <fullName evidence="1">Uncharacterized protein</fullName>
    </submittedName>
</protein>
<comment type="caution">
    <text evidence="1">The sequence shown here is derived from an EMBL/GenBank/DDBJ whole genome shotgun (WGS) entry which is preliminary data.</text>
</comment>
<keyword evidence="2" id="KW-1185">Reference proteome</keyword>
<accession>A0ABM8NVS8</accession>
<reference evidence="1 2" key="1">
    <citation type="submission" date="2020-10" db="EMBL/GenBank/DDBJ databases">
        <authorList>
            <person name="Peeters C."/>
        </authorList>
    </citation>
    <scope>NUCLEOTIDE SEQUENCE [LARGE SCALE GENOMIC DNA]</scope>
    <source>
        <strain evidence="1 2">LMG 27952</strain>
    </source>
</reference>
<proteinExistence type="predicted"/>
<name>A0ABM8NVS8_9BURK</name>
<dbReference type="RefSeq" id="WP_201697960.1">
    <property type="nucleotide sequence ID" value="NZ_CAJHCQ010000011.1"/>
</dbReference>
<sequence>MKSTPRYEVNVCGGDFQHVRECFREWKNETLIYRQHQKMFEGRNEVRPLEKREYDNTEQARKALQNACDPHDPYALAAEVSNGERDMWIVMAAYRE</sequence>
<dbReference type="Proteomes" id="UP000656319">
    <property type="component" value="Unassembled WGS sequence"/>
</dbReference>
<dbReference type="EMBL" id="CAJHCQ010000011">
    <property type="protein sequence ID" value="CAD6545688.1"/>
    <property type="molecule type" value="Genomic_DNA"/>
</dbReference>
<gene>
    <name evidence="1" type="ORF">LMG27952_04346</name>
</gene>
<evidence type="ECO:0000313" key="2">
    <source>
        <dbReference type="Proteomes" id="UP000656319"/>
    </source>
</evidence>
<organism evidence="1 2">
    <name type="scientific">Paraburkholderia hiiakae</name>
    <dbReference type="NCBI Taxonomy" id="1081782"/>
    <lineage>
        <taxon>Bacteria</taxon>
        <taxon>Pseudomonadati</taxon>
        <taxon>Pseudomonadota</taxon>
        <taxon>Betaproteobacteria</taxon>
        <taxon>Burkholderiales</taxon>
        <taxon>Burkholderiaceae</taxon>
        <taxon>Paraburkholderia</taxon>
    </lineage>
</organism>
<evidence type="ECO:0000313" key="1">
    <source>
        <dbReference type="EMBL" id="CAD6545688.1"/>
    </source>
</evidence>